<accession>D0L972</accession>
<dbReference type="AlphaFoldDB" id="D0L972"/>
<protein>
    <recommendedName>
        <fullName evidence="4">PspA domain-containing protein</fullName>
    </recommendedName>
</protein>
<dbReference type="RefSeq" id="WP_012834579.1">
    <property type="nucleotide sequence ID" value="NC_013441.1"/>
</dbReference>
<dbReference type="OrthoDB" id="4377479at2"/>
<sequence length="115" mass="12272">MSTDDPNGVGPTEEPAVIEGTLVDGEPVPGQATSTTPAGTGGGYLPPIPDPNYTDAGVPTFDFVRDKIENRISTAIGSQELAEESHEGQQVDEMMRKRDEAAKKRLEEIRKSMGS</sequence>
<reference evidence="2 3" key="2">
    <citation type="journal article" date="2010" name="Stand. Genomic Sci.">
        <title>Complete genome sequence of Gordonia bronchialis type strain (3410).</title>
        <authorList>
            <person name="Ivanova N."/>
            <person name="Sikorski J."/>
            <person name="Jando M."/>
            <person name="Lapidus A."/>
            <person name="Nolan M."/>
            <person name="Lucas S."/>
            <person name="Del Rio T.G."/>
            <person name="Tice H."/>
            <person name="Copeland A."/>
            <person name="Cheng J.F."/>
            <person name="Chen F."/>
            <person name="Bruce D."/>
            <person name="Goodwin L."/>
            <person name="Pitluck S."/>
            <person name="Mavromatis K."/>
            <person name="Ovchinnikova G."/>
            <person name="Pati A."/>
            <person name="Chen A."/>
            <person name="Palaniappan K."/>
            <person name="Land M."/>
            <person name="Hauser L."/>
            <person name="Chang Y.J."/>
            <person name="Jeffries C.D."/>
            <person name="Chain P."/>
            <person name="Saunders E."/>
            <person name="Han C."/>
            <person name="Detter J.C."/>
            <person name="Brettin T."/>
            <person name="Rohde M."/>
            <person name="Goker M."/>
            <person name="Bristow J."/>
            <person name="Eisen J.A."/>
            <person name="Markowitz V."/>
            <person name="Hugenholtz P."/>
            <person name="Klenk H.P."/>
            <person name="Kyrpides N.C."/>
        </authorList>
    </citation>
    <scope>NUCLEOTIDE SEQUENCE [LARGE SCALE GENOMIC DNA]</scope>
    <source>
        <strain evidence="3">ATCC 25592 / DSM 43247 / BCRC 13721 / JCM 3198 / KCTC 3076 / NBRC 16047 / NCTC 10667</strain>
    </source>
</reference>
<reference evidence="3" key="1">
    <citation type="submission" date="2009-10" db="EMBL/GenBank/DDBJ databases">
        <title>The complete chromosome of Gordonia bronchialis DSM 43247.</title>
        <authorList>
            <consortium name="US DOE Joint Genome Institute (JGI-PGF)"/>
            <person name="Lucas S."/>
            <person name="Copeland A."/>
            <person name="Lapidus A."/>
            <person name="Glavina del Rio T."/>
            <person name="Dalin E."/>
            <person name="Tice H."/>
            <person name="Bruce D."/>
            <person name="Goodwin L."/>
            <person name="Pitluck S."/>
            <person name="Kyrpides N."/>
            <person name="Mavromatis K."/>
            <person name="Ivanova N."/>
            <person name="Ovchinnikova G."/>
            <person name="Saunders E."/>
            <person name="Brettin T."/>
            <person name="Detter J.C."/>
            <person name="Han C."/>
            <person name="Larimer F."/>
            <person name="Land M."/>
            <person name="Hauser L."/>
            <person name="Markowitz V."/>
            <person name="Cheng J.-F."/>
            <person name="Hugenholtz P."/>
            <person name="Woyke T."/>
            <person name="Wu D."/>
            <person name="Jando M."/>
            <person name="Schneider S."/>
            <person name="Goeker M."/>
            <person name="Klenk H.-P."/>
            <person name="Eisen J.A."/>
        </authorList>
    </citation>
    <scope>NUCLEOTIDE SEQUENCE [LARGE SCALE GENOMIC DNA]</scope>
    <source>
        <strain evidence="3">ATCC 25592 / DSM 43247 / BCRC 13721 / JCM 3198 / KCTC 3076 / NBRC 16047 / NCTC 10667</strain>
    </source>
</reference>
<dbReference type="eggNOG" id="ENOG502ZF4Y">
    <property type="taxonomic scope" value="Bacteria"/>
</dbReference>
<evidence type="ECO:0000313" key="2">
    <source>
        <dbReference type="EMBL" id="ACY22063.1"/>
    </source>
</evidence>
<feature type="region of interest" description="Disordered" evidence="1">
    <location>
        <begin position="80"/>
        <end position="101"/>
    </location>
</feature>
<evidence type="ECO:0000313" key="3">
    <source>
        <dbReference type="Proteomes" id="UP000001219"/>
    </source>
</evidence>
<dbReference type="STRING" id="526226.Gbro_2850"/>
<evidence type="ECO:0000256" key="1">
    <source>
        <dbReference type="SAM" id="MobiDB-lite"/>
    </source>
</evidence>
<gene>
    <name evidence="2" type="ordered locus">Gbro_2850</name>
</gene>
<dbReference type="HOGENOM" id="CLU_125465_1_0_11"/>
<dbReference type="Proteomes" id="UP000001219">
    <property type="component" value="Chromosome"/>
</dbReference>
<organism evidence="2 3">
    <name type="scientific">Gordonia bronchialis (strain ATCC 25592 / DSM 43247 / BCRC 13721 / JCM 3198 / KCTC 3076 / NBRC 16047 / NCTC 10667)</name>
    <name type="common">Rhodococcus bronchialis</name>
    <dbReference type="NCBI Taxonomy" id="526226"/>
    <lineage>
        <taxon>Bacteria</taxon>
        <taxon>Bacillati</taxon>
        <taxon>Actinomycetota</taxon>
        <taxon>Actinomycetes</taxon>
        <taxon>Mycobacteriales</taxon>
        <taxon>Gordoniaceae</taxon>
        <taxon>Gordonia</taxon>
    </lineage>
</organism>
<evidence type="ECO:0008006" key="4">
    <source>
        <dbReference type="Google" id="ProtNLM"/>
    </source>
</evidence>
<feature type="compositionally biased region" description="Basic and acidic residues" evidence="1">
    <location>
        <begin position="83"/>
        <end position="101"/>
    </location>
</feature>
<proteinExistence type="predicted"/>
<dbReference type="EMBL" id="CP001802">
    <property type="protein sequence ID" value="ACY22063.1"/>
    <property type="molecule type" value="Genomic_DNA"/>
</dbReference>
<name>D0L972_GORB4</name>
<keyword evidence="3" id="KW-1185">Reference proteome</keyword>
<dbReference type="KEGG" id="gbr:Gbro_2850"/>
<feature type="compositionally biased region" description="Low complexity" evidence="1">
    <location>
        <begin position="29"/>
        <end position="38"/>
    </location>
</feature>
<feature type="region of interest" description="Disordered" evidence="1">
    <location>
        <begin position="1"/>
        <end position="53"/>
    </location>
</feature>